<dbReference type="Pfam" id="PF13556">
    <property type="entry name" value="HTH_30"/>
    <property type="match status" value="1"/>
</dbReference>
<name>A0ABP4XK86_9MICO</name>
<protein>
    <submittedName>
        <fullName evidence="4">Helix-turn-helix domain-containing protein</fullName>
    </submittedName>
</protein>
<comment type="similarity">
    <text evidence="1">Belongs to the CdaR family.</text>
</comment>
<dbReference type="Proteomes" id="UP001500851">
    <property type="component" value="Unassembled WGS sequence"/>
</dbReference>
<dbReference type="PANTHER" id="PTHR33744:SF17">
    <property type="entry name" value="CONSERVED PROTEIN"/>
    <property type="match status" value="1"/>
</dbReference>
<dbReference type="PANTHER" id="PTHR33744">
    <property type="entry name" value="CARBOHYDRATE DIACID REGULATOR"/>
    <property type="match status" value="1"/>
</dbReference>
<proteinExistence type="inferred from homology"/>
<dbReference type="InterPro" id="IPR041522">
    <property type="entry name" value="CdaR_GGDEF"/>
</dbReference>
<evidence type="ECO:0000256" key="1">
    <source>
        <dbReference type="ARBA" id="ARBA00006754"/>
    </source>
</evidence>
<evidence type="ECO:0000259" key="3">
    <source>
        <dbReference type="Pfam" id="PF17853"/>
    </source>
</evidence>
<evidence type="ECO:0000259" key="2">
    <source>
        <dbReference type="Pfam" id="PF13556"/>
    </source>
</evidence>
<dbReference type="Pfam" id="PF17853">
    <property type="entry name" value="GGDEF_2"/>
    <property type="match status" value="1"/>
</dbReference>
<feature type="domain" description="PucR C-terminal helix-turn-helix" evidence="2">
    <location>
        <begin position="480"/>
        <end position="538"/>
    </location>
</feature>
<dbReference type="InterPro" id="IPR025736">
    <property type="entry name" value="PucR_C-HTH_dom"/>
</dbReference>
<evidence type="ECO:0000313" key="5">
    <source>
        <dbReference type="Proteomes" id="UP001500851"/>
    </source>
</evidence>
<sequence>MTGRPATHRPQTSLTRVLEEFGTTLLDVVAGEITERTVEAIVIHDPLDEPESPRGALVLGVGVRDAGDAVRMLPRLGLSGAVALVVRAPFAASPEVTAAAAESGVAVLSLTRGTAWAHLAGLLRALMTPGDPDDARPVTFGGILAGDLFAVANAIAALLGFPVTIEDRNSRLVAYSARQDGPDGRGPVQAVPPQYTRILEERGLFQEVSRSEQPVLVSELVAEIDARTVLAVRAGEEVLGTIWVSTAEPLSAEHLQALHDAAKLVAMHMVWQRTDADAERRRRAGLLRTALDGGTDAPETLHRLGLRDEAMVVLALTLVDAAPSAPDRISADRVSPALLAAERKRVADAFAVHLAFAHPRAVTGLIGDVAYGVLPSGDDESAVRLATEFLTRVRSAQQPVVGIGRVARDGAELARSRSGADRALRVLRAASGSHRAGPVVRFDDVHAEALLLELPVPAKDLPSGVIARLAAYDEEHQSALVDTLRAWLDAFGDVAAASAAMYVHTNTFRYRLRRVTEVGLIDLDDPDARFAAMLQLRLLALASDR</sequence>
<dbReference type="InterPro" id="IPR051448">
    <property type="entry name" value="CdaR-like_regulators"/>
</dbReference>
<reference evidence="5" key="1">
    <citation type="journal article" date="2019" name="Int. J. Syst. Evol. Microbiol.">
        <title>The Global Catalogue of Microorganisms (GCM) 10K type strain sequencing project: providing services to taxonomists for standard genome sequencing and annotation.</title>
        <authorList>
            <consortium name="The Broad Institute Genomics Platform"/>
            <consortium name="The Broad Institute Genome Sequencing Center for Infectious Disease"/>
            <person name="Wu L."/>
            <person name="Ma J."/>
        </authorList>
    </citation>
    <scope>NUCLEOTIDE SEQUENCE [LARGE SCALE GENOMIC DNA]</scope>
    <source>
        <strain evidence="5">JCM 14736</strain>
    </source>
</reference>
<dbReference type="InterPro" id="IPR042070">
    <property type="entry name" value="PucR_C-HTH_sf"/>
</dbReference>
<accession>A0ABP4XK86</accession>
<organism evidence="4 5">
    <name type="scientific">Leucobacter iarius</name>
    <dbReference type="NCBI Taxonomy" id="333963"/>
    <lineage>
        <taxon>Bacteria</taxon>
        <taxon>Bacillati</taxon>
        <taxon>Actinomycetota</taxon>
        <taxon>Actinomycetes</taxon>
        <taxon>Micrococcales</taxon>
        <taxon>Microbacteriaceae</taxon>
        <taxon>Leucobacter</taxon>
    </lineage>
</organism>
<evidence type="ECO:0000313" key="4">
    <source>
        <dbReference type="EMBL" id="GAA1782340.1"/>
    </source>
</evidence>
<comment type="caution">
    <text evidence="4">The sequence shown here is derived from an EMBL/GenBank/DDBJ whole genome shotgun (WGS) entry which is preliminary data.</text>
</comment>
<dbReference type="RefSeq" id="WP_046454811.1">
    <property type="nucleotide sequence ID" value="NZ_BAAAOB010000001.1"/>
</dbReference>
<feature type="domain" description="CdaR GGDEF-like" evidence="3">
    <location>
        <begin position="298"/>
        <end position="426"/>
    </location>
</feature>
<dbReference type="Gene3D" id="1.10.10.2840">
    <property type="entry name" value="PucR C-terminal helix-turn-helix domain"/>
    <property type="match status" value="1"/>
</dbReference>
<dbReference type="EMBL" id="BAAAOB010000001">
    <property type="protein sequence ID" value="GAA1782340.1"/>
    <property type="molecule type" value="Genomic_DNA"/>
</dbReference>
<keyword evidence="5" id="KW-1185">Reference proteome</keyword>
<gene>
    <name evidence="4" type="ORF">GCM10009768_09080</name>
</gene>